<protein>
    <recommendedName>
        <fullName evidence="4">DUF2628 domain-containing protein</fullName>
    </recommendedName>
</protein>
<name>A0ABM9D0J4_9LACO</name>
<comment type="caution">
    <text evidence="2">The sequence shown here is derived from an EMBL/GenBank/DDBJ whole genome shotgun (WGS) entry which is preliminary data.</text>
</comment>
<evidence type="ECO:0008006" key="4">
    <source>
        <dbReference type="Google" id="ProtNLM"/>
    </source>
</evidence>
<gene>
    <name evidence="2" type="ORF">LMG032447_00420</name>
</gene>
<keyword evidence="1" id="KW-1133">Transmembrane helix</keyword>
<evidence type="ECO:0000256" key="1">
    <source>
        <dbReference type="SAM" id="Phobius"/>
    </source>
</evidence>
<keyword evidence="1" id="KW-0472">Membrane</keyword>
<sequence>MYVNLINPVNRHTKRVKIGFSWTTLFFNAFPTLFRGDWKWFFIALVIQIILGVPSFGIGVGIFSIVFAFIYNGLYLRDLLAKGYRPMDDMSKNIINSQGYQF</sequence>
<keyword evidence="1" id="KW-0812">Transmembrane</keyword>
<organism evidence="2 3">
    <name type="scientific">Convivina praedatoris</name>
    <dbReference type="NCBI Taxonomy" id="2880963"/>
    <lineage>
        <taxon>Bacteria</taxon>
        <taxon>Bacillati</taxon>
        <taxon>Bacillota</taxon>
        <taxon>Bacilli</taxon>
        <taxon>Lactobacillales</taxon>
        <taxon>Lactobacillaceae</taxon>
        <taxon>Convivina</taxon>
    </lineage>
</organism>
<accession>A0ABM9D0J4</accession>
<reference evidence="2" key="1">
    <citation type="submission" date="2022-03" db="EMBL/GenBank/DDBJ databases">
        <authorList>
            <person name="Hettiarachchi G."/>
        </authorList>
    </citation>
    <scope>NUCLEOTIDE SEQUENCE</scope>
    <source>
        <strain evidence="2">LMG 32447</strain>
    </source>
</reference>
<feature type="transmembrane region" description="Helical" evidence="1">
    <location>
        <begin position="40"/>
        <end position="71"/>
    </location>
</feature>
<evidence type="ECO:0000313" key="3">
    <source>
        <dbReference type="Proteomes" id="UP000838102"/>
    </source>
</evidence>
<evidence type="ECO:0000313" key="2">
    <source>
        <dbReference type="EMBL" id="CAH1851842.1"/>
    </source>
</evidence>
<dbReference type="RefSeq" id="WP_248705860.1">
    <property type="nucleotide sequence ID" value="NZ_CAKOET010000002.1"/>
</dbReference>
<dbReference type="Proteomes" id="UP000838102">
    <property type="component" value="Unassembled WGS sequence"/>
</dbReference>
<keyword evidence="3" id="KW-1185">Reference proteome</keyword>
<dbReference type="EMBL" id="CAKOEU010000002">
    <property type="protein sequence ID" value="CAH1851842.1"/>
    <property type="molecule type" value="Genomic_DNA"/>
</dbReference>
<proteinExistence type="predicted"/>